<comment type="caution">
    <text evidence="1">The sequence shown here is derived from an EMBL/GenBank/DDBJ whole genome shotgun (WGS) entry which is preliminary data.</text>
</comment>
<dbReference type="Proteomes" id="UP000663845">
    <property type="component" value="Unassembled WGS sequence"/>
</dbReference>
<evidence type="ECO:0000313" key="3">
    <source>
        <dbReference type="Proteomes" id="UP000663845"/>
    </source>
</evidence>
<gene>
    <name evidence="1" type="ORF">JYZ213_LOCUS11080</name>
    <name evidence="2" type="ORF">OXD698_LOCUS9415</name>
</gene>
<organism evidence="1 3">
    <name type="scientific">Adineta steineri</name>
    <dbReference type="NCBI Taxonomy" id="433720"/>
    <lineage>
        <taxon>Eukaryota</taxon>
        <taxon>Metazoa</taxon>
        <taxon>Spiralia</taxon>
        <taxon>Gnathifera</taxon>
        <taxon>Rotifera</taxon>
        <taxon>Eurotatoria</taxon>
        <taxon>Bdelloidea</taxon>
        <taxon>Adinetida</taxon>
        <taxon>Adinetidae</taxon>
        <taxon>Adineta</taxon>
    </lineage>
</organism>
<dbReference type="EMBL" id="CAJNOG010000083">
    <property type="protein sequence ID" value="CAF0911023.1"/>
    <property type="molecule type" value="Genomic_DNA"/>
</dbReference>
<accession>A0A814ACA9</accession>
<evidence type="ECO:0000313" key="1">
    <source>
        <dbReference type="EMBL" id="CAF0911023.1"/>
    </source>
</evidence>
<name>A0A814ACA9_9BILA</name>
<reference evidence="1" key="1">
    <citation type="submission" date="2021-02" db="EMBL/GenBank/DDBJ databases">
        <authorList>
            <person name="Nowell W R."/>
        </authorList>
    </citation>
    <scope>NUCLEOTIDE SEQUENCE</scope>
</reference>
<dbReference type="EMBL" id="CAJOAZ010000476">
    <property type="protein sequence ID" value="CAF3657975.1"/>
    <property type="molecule type" value="Genomic_DNA"/>
</dbReference>
<dbReference type="AlphaFoldDB" id="A0A814ACA9"/>
<proteinExistence type="predicted"/>
<evidence type="ECO:0000313" key="2">
    <source>
        <dbReference type="EMBL" id="CAF3657975.1"/>
    </source>
</evidence>
<dbReference type="Proteomes" id="UP000663844">
    <property type="component" value="Unassembled WGS sequence"/>
</dbReference>
<sequence>MIVLQTNKTGNLIPVDLLSNTTNGIVVIIYLRPYTLYSFDINCSEVMYMKTYAIRADIFWPSPDLPQGPMDDYRVIIDGTEVKRRLKNTELSY</sequence>
<protein>
    <submittedName>
        <fullName evidence="1">Uncharacterized protein</fullName>
    </submittedName>
</protein>